<dbReference type="OrthoDB" id="523796at2759"/>
<reference evidence="1" key="1">
    <citation type="submission" date="2022-05" db="EMBL/GenBank/DDBJ databases">
        <title>The Musa troglodytarum L. genome provides insights into the mechanism of non-climacteric behaviour and enrichment of carotenoids.</title>
        <authorList>
            <person name="Wang J."/>
        </authorList>
    </citation>
    <scope>NUCLEOTIDE SEQUENCE</scope>
    <source>
        <tissue evidence="1">Leaf</tissue>
    </source>
</reference>
<sequence length="147" mass="17309">MANSWLRLHVASMIAFHEKDHQPPDDRDHDYRCRAQRRASFGGTRNAAWLERPAAECTIGRKRLRWPSRESPIQLPLQVIAREIERHQAAHFADLSRDFAGQRVVRQVQIFELHQRRERQRDSAAEVVEAEVQRTLQLLQLSELDRD</sequence>
<evidence type="ECO:0000313" key="1">
    <source>
        <dbReference type="EMBL" id="URE29522.1"/>
    </source>
</evidence>
<evidence type="ECO:0000313" key="2">
    <source>
        <dbReference type="Proteomes" id="UP001055439"/>
    </source>
</evidence>
<organism evidence="1 2">
    <name type="scientific">Musa troglodytarum</name>
    <name type="common">fe'i banana</name>
    <dbReference type="NCBI Taxonomy" id="320322"/>
    <lineage>
        <taxon>Eukaryota</taxon>
        <taxon>Viridiplantae</taxon>
        <taxon>Streptophyta</taxon>
        <taxon>Embryophyta</taxon>
        <taxon>Tracheophyta</taxon>
        <taxon>Spermatophyta</taxon>
        <taxon>Magnoliopsida</taxon>
        <taxon>Liliopsida</taxon>
        <taxon>Zingiberales</taxon>
        <taxon>Musaceae</taxon>
        <taxon>Musa</taxon>
    </lineage>
</organism>
<gene>
    <name evidence="1" type="ORF">MUK42_04041</name>
</gene>
<dbReference type="AlphaFoldDB" id="A0A9E7HG34"/>
<accession>A0A9E7HG34</accession>
<proteinExistence type="predicted"/>
<protein>
    <submittedName>
        <fullName evidence="1">Uncharacterized protein</fullName>
    </submittedName>
</protein>
<dbReference type="EMBL" id="CP097510">
    <property type="protein sequence ID" value="URE29522.1"/>
    <property type="molecule type" value="Genomic_DNA"/>
</dbReference>
<name>A0A9E7HG34_9LILI</name>
<keyword evidence="2" id="KW-1185">Reference proteome</keyword>
<dbReference type="Proteomes" id="UP001055439">
    <property type="component" value="Chromosome 8"/>
</dbReference>